<feature type="transmembrane region" description="Helical" evidence="7">
    <location>
        <begin position="135"/>
        <end position="157"/>
    </location>
</feature>
<proteinExistence type="predicted"/>
<reference evidence="9 10" key="1">
    <citation type="submission" date="2016-10" db="EMBL/GenBank/DDBJ databases">
        <authorList>
            <person name="de Groot N.N."/>
        </authorList>
    </citation>
    <scope>NUCLEOTIDE SEQUENCE [LARGE SCALE GENOMIC DNA]</scope>
    <source>
        <strain evidence="9 10">CGMCC 4.3143</strain>
    </source>
</reference>
<keyword evidence="3" id="KW-1003">Cell membrane</keyword>
<dbReference type="GO" id="GO:0005886">
    <property type="term" value="C:plasma membrane"/>
    <property type="evidence" value="ECO:0007669"/>
    <property type="project" value="UniProtKB-SubCell"/>
</dbReference>
<evidence type="ECO:0000313" key="10">
    <source>
        <dbReference type="Proteomes" id="UP000198967"/>
    </source>
</evidence>
<keyword evidence="6 7" id="KW-0472">Membrane</keyword>
<evidence type="ECO:0000256" key="1">
    <source>
        <dbReference type="ARBA" id="ARBA00004651"/>
    </source>
</evidence>
<accession>A0A1G7R032</accession>
<dbReference type="OrthoDB" id="9793283at2"/>
<dbReference type="AlphaFoldDB" id="A0A1G7R032"/>
<dbReference type="SUPFAM" id="SSF103473">
    <property type="entry name" value="MFS general substrate transporter"/>
    <property type="match status" value="1"/>
</dbReference>
<dbReference type="RefSeq" id="WP_093084153.1">
    <property type="nucleotide sequence ID" value="NZ_FNBE01000008.1"/>
</dbReference>
<dbReference type="PRINTS" id="PR01035">
    <property type="entry name" value="TCRTETA"/>
</dbReference>
<evidence type="ECO:0000256" key="5">
    <source>
        <dbReference type="ARBA" id="ARBA00022989"/>
    </source>
</evidence>
<organism evidence="9 10">
    <name type="scientific">Pseudonocardia oroxyli</name>
    <dbReference type="NCBI Taxonomy" id="366584"/>
    <lineage>
        <taxon>Bacteria</taxon>
        <taxon>Bacillati</taxon>
        <taxon>Actinomycetota</taxon>
        <taxon>Actinomycetes</taxon>
        <taxon>Pseudonocardiales</taxon>
        <taxon>Pseudonocardiaceae</taxon>
        <taxon>Pseudonocardia</taxon>
    </lineage>
</organism>
<name>A0A1G7R032_PSEOR</name>
<dbReference type="Gene3D" id="1.20.1250.20">
    <property type="entry name" value="MFS general substrate transporter like domains"/>
    <property type="match status" value="1"/>
</dbReference>
<keyword evidence="4 7" id="KW-0812">Transmembrane</keyword>
<feature type="transmembrane region" description="Helical" evidence="7">
    <location>
        <begin position="334"/>
        <end position="356"/>
    </location>
</feature>
<sequence>MTVRLPREIWVLVVAAFVVAIGFGIVAPALPAFARSFDVGYAAAAAVISLFAGFRLAFAPIGGRLVGRFGELRVYTVGLLLAAASVGATAFAQNYWQLLVFRGVGGIGSTMFTVSAISLLIRLAPPEARGRASGMWATGFLLGNITGPLVGGGLIAVSLRAPFLVYAAALLLATALSLPLLRGRVGGPAPADEEVSLTFGRAARHATYRASLVASFANGWTVFGVRVALVPLFVVEALRQSETWAGMALAVFAAGNAATLLWSGRVADRRGRKPPVIAGLVVSALATAGLGLAEVPWIFLGLSVLAGVGSGLINPAMTAAVADVIGSRARGGTVLAGFQMAADVGAIVGPLAAGAVAEAAGFRWAFGVTGLVSVLALLFWVRAPETLPPVDRCDPTAEAVAGERAVGTE</sequence>
<feature type="transmembrane region" description="Helical" evidence="7">
    <location>
        <begin position="244"/>
        <end position="263"/>
    </location>
</feature>
<evidence type="ECO:0000256" key="7">
    <source>
        <dbReference type="SAM" id="Phobius"/>
    </source>
</evidence>
<gene>
    <name evidence="9" type="ORF">SAMN05216377_108235</name>
</gene>
<feature type="transmembrane region" description="Helical" evidence="7">
    <location>
        <begin position="362"/>
        <end position="381"/>
    </location>
</feature>
<feature type="transmembrane region" description="Helical" evidence="7">
    <location>
        <begin position="299"/>
        <end position="322"/>
    </location>
</feature>
<feature type="transmembrane region" description="Helical" evidence="7">
    <location>
        <begin position="74"/>
        <end position="93"/>
    </location>
</feature>
<feature type="transmembrane region" description="Helical" evidence="7">
    <location>
        <begin position="163"/>
        <end position="181"/>
    </location>
</feature>
<comment type="subcellular location">
    <subcellularLocation>
        <location evidence="1">Cell membrane</location>
        <topology evidence="1">Multi-pass membrane protein</topology>
    </subcellularLocation>
</comment>
<evidence type="ECO:0000256" key="4">
    <source>
        <dbReference type="ARBA" id="ARBA00022692"/>
    </source>
</evidence>
<keyword evidence="5 7" id="KW-1133">Transmembrane helix</keyword>
<dbReference type="Pfam" id="PF00083">
    <property type="entry name" value="Sugar_tr"/>
    <property type="match status" value="1"/>
</dbReference>
<dbReference type="InterPro" id="IPR036259">
    <property type="entry name" value="MFS_trans_sf"/>
</dbReference>
<dbReference type="Proteomes" id="UP000198967">
    <property type="component" value="Unassembled WGS sequence"/>
</dbReference>
<evidence type="ECO:0000256" key="6">
    <source>
        <dbReference type="ARBA" id="ARBA00023136"/>
    </source>
</evidence>
<dbReference type="InterPro" id="IPR011701">
    <property type="entry name" value="MFS"/>
</dbReference>
<feature type="domain" description="Major facilitator superfamily (MFS) profile" evidence="8">
    <location>
        <begin position="8"/>
        <end position="388"/>
    </location>
</feature>
<dbReference type="InterPro" id="IPR020846">
    <property type="entry name" value="MFS_dom"/>
</dbReference>
<feature type="transmembrane region" description="Helical" evidence="7">
    <location>
        <begin position="99"/>
        <end position="123"/>
    </location>
</feature>
<dbReference type="Gene3D" id="1.20.1720.10">
    <property type="entry name" value="Multidrug resistance protein D"/>
    <property type="match status" value="1"/>
</dbReference>
<feature type="transmembrane region" description="Helical" evidence="7">
    <location>
        <begin position="210"/>
        <end position="232"/>
    </location>
</feature>
<feature type="transmembrane region" description="Helical" evidence="7">
    <location>
        <begin position="9"/>
        <end position="33"/>
    </location>
</feature>
<evidence type="ECO:0000256" key="3">
    <source>
        <dbReference type="ARBA" id="ARBA00022475"/>
    </source>
</evidence>
<evidence type="ECO:0000259" key="8">
    <source>
        <dbReference type="PROSITE" id="PS50850"/>
    </source>
</evidence>
<dbReference type="CDD" id="cd17325">
    <property type="entry name" value="MFS_MdtG_SLC18_like"/>
    <property type="match status" value="1"/>
</dbReference>
<dbReference type="STRING" id="366584.SAMN05216377_108235"/>
<protein>
    <submittedName>
        <fullName evidence="9">Predicted arabinose efflux permease, MFS family</fullName>
    </submittedName>
</protein>
<dbReference type="EMBL" id="FNBE01000008">
    <property type="protein sequence ID" value="SDG04105.1"/>
    <property type="molecule type" value="Genomic_DNA"/>
</dbReference>
<feature type="transmembrane region" description="Helical" evidence="7">
    <location>
        <begin position="275"/>
        <end position="293"/>
    </location>
</feature>
<dbReference type="PANTHER" id="PTHR23517">
    <property type="entry name" value="RESISTANCE PROTEIN MDTM, PUTATIVE-RELATED-RELATED"/>
    <property type="match status" value="1"/>
</dbReference>
<dbReference type="InterPro" id="IPR050171">
    <property type="entry name" value="MFS_Transporters"/>
</dbReference>
<dbReference type="Pfam" id="PF07690">
    <property type="entry name" value="MFS_1"/>
    <property type="match status" value="1"/>
</dbReference>
<evidence type="ECO:0000313" key="9">
    <source>
        <dbReference type="EMBL" id="SDG04105.1"/>
    </source>
</evidence>
<keyword evidence="10" id="KW-1185">Reference proteome</keyword>
<feature type="transmembrane region" description="Helical" evidence="7">
    <location>
        <begin position="39"/>
        <end position="62"/>
    </location>
</feature>
<evidence type="ECO:0000256" key="2">
    <source>
        <dbReference type="ARBA" id="ARBA00022448"/>
    </source>
</evidence>
<keyword evidence="2" id="KW-0813">Transport</keyword>
<dbReference type="InterPro" id="IPR001958">
    <property type="entry name" value="Tet-R_TetA/multi-R_MdtG-like"/>
</dbReference>
<dbReference type="PROSITE" id="PS50850">
    <property type="entry name" value="MFS"/>
    <property type="match status" value="1"/>
</dbReference>
<dbReference type="InterPro" id="IPR005828">
    <property type="entry name" value="MFS_sugar_transport-like"/>
</dbReference>
<dbReference type="GO" id="GO:0022857">
    <property type="term" value="F:transmembrane transporter activity"/>
    <property type="evidence" value="ECO:0007669"/>
    <property type="project" value="InterPro"/>
</dbReference>